<dbReference type="RefSeq" id="WP_236987007.1">
    <property type="nucleotide sequence ID" value="NZ_AP023086.1"/>
</dbReference>
<dbReference type="PANTHER" id="PTHR30563:SF0">
    <property type="entry name" value="DNA RECOMBINATION PROTEIN RMUC"/>
    <property type="match status" value="1"/>
</dbReference>
<comment type="function">
    <text evidence="1">Involved in DNA recombination.</text>
</comment>
<dbReference type="KEGG" id="marq:MARGE09_P1741"/>
<keyword evidence="6" id="KW-0472">Membrane</keyword>
<dbReference type="AlphaFoldDB" id="A0AAN1WH71"/>
<dbReference type="InterPro" id="IPR003798">
    <property type="entry name" value="DNA_recombination_RmuC"/>
</dbReference>
<evidence type="ECO:0000256" key="6">
    <source>
        <dbReference type="SAM" id="Phobius"/>
    </source>
</evidence>
<dbReference type="EMBL" id="AP023086">
    <property type="protein sequence ID" value="BCD97540.1"/>
    <property type="molecule type" value="Genomic_DNA"/>
</dbReference>
<keyword evidence="6" id="KW-0812">Transmembrane</keyword>
<keyword evidence="6" id="KW-1133">Transmembrane helix</keyword>
<evidence type="ECO:0000256" key="2">
    <source>
        <dbReference type="ARBA" id="ARBA00009840"/>
    </source>
</evidence>
<evidence type="ECO:0000313" key="8">
    <source>
        <dbReference type="Proteomes" id="UP001320119"/>
    </source>
</evidence>
<evidence type="ECO:0000256" key="3">
    <source>
        <dbReference type="ARBA" id="ARBA00023054"/>
    </source>
</evidence>
<proteinExistence type="inferred from homology"/>
<keyword evidence="3 5" id="KW-0175">Coiled coil</keyword>
<name>A0AAN1WH71_9GAMM</name>
<keyword evidence="4" id="KW-0233">DNA recombination</keyword>
<accession>A0AAN1WH71</accession>
<feature type="coiled-coil region" evidence="5">
    <location>
        <begin position="172"/>
        <end position="199"/>
    </location>
</feature>
<evidence type="ECO:0000313" key="7">
    <source>
        <dbReference type="EMBL" id="BCD97540.1"/>
    </source>
</evidence>
<feature type="transmembrane region" description="Helical" evidence="6">
    <location>
        <begin position="14"/>
        <end position="36"/>
    </location>
</feature>
<keyword evidence="8" id="KW-1185">Reference proteome</keyword>
<dbReference type="Proteomes" id="UP001320119">
    <property type="component" value="Chromosome"/>
</dbReference>
<evidence type="ECO:0000256" key="5">
    <source>
        <dbReference type="SAM" id="Coils"/>
    </source>
</evidence>
<organism evidence="7 8">
    <name type="scientific">Marinagarivorans cellulosilyticus</name>
    <dbReference type="NCBI Taxonomy" id="2721545"/>
    <lineage>
        <taxon>Bacteria</taxon>
        <taxon>Pseudomonadati</taxon>
        <taxon>Pseudomonadota</taxon>
        <taxon>Gammaproteobacteria</taxon>
        <taxon>Cellvibrionales</taxon>
        <taxon>Cellvibrionaceae</taxon>
        <taxon>Marinagarivorans</taxon>
    </lineage>
</organism>
<protein>
    <submittedName>
        <fullName evidence="7">DNA recombination protein RmuC</fullName>
    </submittedName>
</protein>
<reference evidence="7 8" key="1">
    <citation type="journal article" date="2022" name="IScience">
        <title>An ultrasensitive nanofiber-based assay for enzymatic hydrolysis and deep-sea microbial degradation of cellulose.</title>
        <authorList>
            <person name="Tsudome M."/>
            <person name="Tachioka M."/>
            <person name="Miyazaki M."/>
            <person name="Uchimura K."/>
            <person name="Tsuda M."/>
            <person name="Takaki Y."/>
            <person name="Deguchi S."/>
        </authorList>
    </citation>
    <scope>NUCLEOTIDE SEQUENCE [LARGE SCALE GENOMIC DNA]</scope>
    <source>
        <strain evidence="7 8">GE09</strain>
    </source>
</reference>
<gene>
    <name evidence="7" type="ORF">MARGE09_P1741</name>
</gene>
<evidence type="ECO:0000256" key="4">
    <source>
        <dbReference type="ARBA" id="ARBA00023172"/>
    </source>
</evidence>
<dbReference type="PANTHER" id="PTHR30563">
    <property type="entry name" value="DNA RECOMBINATION PROTEIN RMUC"/>
    <property type="match status" value="1"/>
</dbReference>
<sequence length="461" mass="52011">MPAFLESTLQSPAFIPSVMLLLGILIGTIVHALWAIKRRQSDLQVLQGLETSAAQLNTENQLLNKQCEQQYTQITTLTTRLEQKSHQVVQLHTQQQERERAHQQQLLQFEKQQQALSTQFEHLAQKIFNANGAEFSKKQEQSVKLLLEPFQQQLGHFSQQVEQFQHTQVSSHASLNTELKHLKALNQEITQEAHSLSKALKGDKKLTGTWGEIQLERCLQVSGLTSGVHYQREANFVTTQGQNRRPDFIINLPDNKHIIVDSKMSLVAYDAAVSADTEQAQNTALGQHVKALRKHMDDLAHKDYSTLNGANSPHFVLMYLAIEPAFIEALKHDTTLYEYGAQKNIILVSNTTLMPVLKTISNLWLLERSHSQAFALAERAGDIYQQVSVIAQRLSKLGRSLQTVTNHYNDSITAIVGKQGLYGKVERFGELAKNSEALPDIEEIHQDIEAHKLLALTEEKL</sequence>
<dbReference type="Pfam" id="PF02646">
    <property type="entry name" value="RmuC"/>
    <property type="match status" value="1"/>
</dbReference>
<feature type="coiled-coil region" evidence="5">
    <location>
        <begin position="46"/>
        <end position="73"/>
    </location>
</feature>
<comment type="similarity">
    <text evidence="2">Belongs to the RmuC family.</text>
</comment>
<evidence type="ECO:0000256" key="1">
    <source>
        <dbReference type="ARBA" id="ARBA00003416"/>
    </source>
</evidence>
<dbReference type="GO" id="GO:0006310">
    <property type="term" value="P:DNA recombination"/>
    <property type="evidence" value="ECO:0007669"/>
    <property type="project" value="UniProtKB-KW"/>
</dbReference>